<keyword evidence="5" id="KW-0507">mRNA processing</keyword>
<evidence type="ECO:0000256" key="6">
    <source>
        <dbReference type="ARBA" id="ARBA00022741"/>
    </source>
</evidence>
<feature type="transmembrane region" description="Helical" evidence="14">
    <location>
        <begin position="1178"/>
        <end position="1201"/>
    </location>
</feature>
<dbReference type="InterPro" id="IPR009003">
    <property type="entry name" value="Peptidase_S1_PA"/>
</dbReference>
<dbReference type="InterPro" id="IPR002877">
    <property type="entry name" value="RNA_MeTrfase_FtsJ_dom"/>
</dbReference>
<dbReference type="Gene3D" id="3.40.50.300">
    <property type="entry name" value="P-loop containing nucleotide triphosphate hydrolases"/>
    <property type="match status" value="2"/>
</dbReference>
<feature type="transmembrane region" description="Helical" evidence="14">
    <location>
        <begin position="922"/>
        <end position="948"/>
    </location>
</feature>
<dbReference type="GO" id="GO:0003724">
    <property type="term" value="F:RNA helicase activity"/>
    <property type="evidence" value="ECO:0007669"/>
    <property type="project" value="UniProtKB-EC"/>
</dbReference>
<dbReference type="GO" id="GO:0004483">
    <property type="term" value="F:methyltransferase cap1 activity"/>
    <property type="evidence" value="ECO:0007669"/>
    <property type="project" value="InterPro"/>
</dbReference>
<feature type="transmembrane region" description="Helical" evidence="14">
    <location>
        <begin position="1236"/>
        <end position="1255"/>
    </location>
</feature>
<dbReference type="InterPro" id="IPR011492">
    <property type="entry name" value="Flavi_DEAD"/>
</dbReference>
<keyword evidence="7" id="KW-0378">Hydrolase</keyword>
<dbReference type="InterPro" id="IPR014001">
    <property type="entry name" value="Helicase_ATP-bd"/>
</dbReference>
<feature type="non-terminal residue" evidence="18">
    <location>
        <position position="1"/>
    </location>
</feature>
<comment type="catalytic activity">
    <reaction evidence="12">
        <text>Selective hydrolysis of -Xaa-Xaa-|-Yaa- bonds in which each of the Xaa can be either Arg or Lys and Yaa can be either Ser or Ala.</text>
        <dbReference type="EC" id="3.4.21.91"/>
    </reaction>
</comment>
<evidence type="ECO:0000256" key="3">
    <source>
        <dbReference type="ARBA" id="ARBA00004531"/>
    </source>
</evidence>
<dbReference type="InterPro" id="IPR043502">
    <property type="entry name" value="DNA/RNA_pol_sf"/>
</dbReference>
<dbReference type="SUPFAM" id="SSF52540">
    <property type="entry name" value="P-loop containing nucleoside triphosphate hydrolases"/>
    <property type="match status" value="2"/>
</dbReference>
<name>V5KD07_9VIRU</name>
<dbReference type="GO" id="GO:0004482">
    <property type="term" value="F:mRNA 5'-cap (guanine-N7-)-methyltransferase activity"/>
    <property type="evidence" value="ECO:0007669"/>
    <property type="project" value="InterPro"/>
</dbReference>
<feature type="transmembrane region" description="Helical" evidence="14">
    <location>
        <begin position="150"/>
        <end position="166"/>
    </location>
</feature>
<dbReference type="GO" id="GO:0008236">
    <property type="term" value="F:serine-type peptidase activity"/>
    <property type="evidence" value="ECO:0007669"/>
    <property type="project" value="InterPro"/>
</dbReference>
<keyword evidence="14" id="KW-0812">Transmembrane</keyword>
<proteinExistence type="predicted"/>
<dbReference type="Pfam" id="PF00972">
    <property type="entry name" value="Flavi_NS5"/>
    <property type="match status" value="1"/>
</dbReference>
<dbReference type="InterPro" id="IPR001850">
    <property type="entry name" value="Flavi_NS3_S7"/>
</dbReference>
<keyword evidence="8" id="KW-0946">Virion</keyword>
<evidence type="ECO:0000259" key="15">
    <source>
        <dbReference type="PROSITE" id="PS50507"/>
    </source>
</evidence>
<feature type="transmembrane region" description="Helical" evidence="14">
    <location>
        <begin position="126"/>
        <end position="143"/>
    </location>
</feature>
<dbReference type="Gene3D" id="3.30.70.2840">
    <property type="entry name" value="Flavivirus RNA-directed RNA polymerase, thumb domain"/>
    <property type="match status" value="1"/>
</dbReference>
<feature type="transmembrane region" description="Helical" evidence="14">
    <location>
        <begin position="1026"/>
        <end position="1043"/>
    </location>
</feature>
<feature type="transmembrane region" description="Helical" evidence="14">
    <location>
        <begin position="1109"/>
        <end position="1132"/>
    </location>
</feature>
<dbReference type="GO" id="GO:0044423">
    <property type="term" value="C:virion component"/>
    <property type="evidence" value="ECO:0007669"/>
    <property type="project" value="UniProtKB-KW"/>
</dbReference>
<dbReference type="InterPro" id="IPR000208">
    <property type="entry name" value="Flavi_RdRp_fingers/palm"/>
</dbReference>
<dbReference type="GO" id="GO:0006508">
    <property type="term" value="P:proteolysis"/>
    <property type="evidence" value="ECO:0007669"/>
    <property type="project" value="InterPro"/>
</dbReference>
<dbReference type="CDD" id="cd20761">
    <property type="entry name" value="capping_2-OMTase_Flaviviridae"/>
    <property type="match status" value="1"/>
</dbReference>
<keyword evidence="4" id="KW-1048">Host nucleus</keyword>
<dbReference type="SUPFAM" id="SSF56672">
    <property type="entry name" value="DNA/RNA polymerases"/>
    <property type="match status" value="1"/>
</dbReference>
<evidence type="ECO:0000259" key="16">
    <source>
        <dbReference type="PROSITE" id="PS51192"/>
    </source>
</evidence>
<dbReference type="InterPro" id="IPR026490">
    <property type="entry name" value="mRNA_cap_0/1_MeTrfase"/>
</dbReference>
<dbReference type="GO" id="GO:0003968">
    <property type="term" value="F:RNA-directed RNA polymerase activity"/>
    <property type="evidence" value="ECO:0007669"/>
    <property type="project" value="InterPro"/>
</dbReference>
<dbReference type="InterPro" id="IPR046811">
    <property type="entry name" value="Flavi_NS5_thumb"/>
</dbReference>
<evidence type="ECO:0000256" key="2">
    <source>
        <dbReference type="ARBA" id="ARBA00004328"/>
    </source>
</evidence>
<dbReference type="EMBL" id="KF298267">
    <property type="protein sequence ID" value="AGW51756.1"/>
    <property type="molecule type" value="Genomic_RNA"/>
</dbReference>
<comment type="subcellular location">
    <subcellularLocation>
        <location evidence="3">Host endomembrane system</location>
        <topology evidence="3">Peripheral membrane protein</topology>
    </subcellularLocation>
    <subcellularLocation>
        <location evidence="1">Host nucleus</location>
    </subcellularLocation>
    <subcellularLocation>
        <location evidence="2">Virion</location>
    </subcellularLocation>
</comment>
<dbReference type="GO" id="GO:0033645">
    <property type="term" value="C:host cell endomembrane system"/>
    <property type="evidence" value="ECO:0007669"/>
    <property type="project" value="UniProtKB-SubCell"/>
</dbReference>
<evidence type="ECO:0000256" key="10">
    <source>
        <dbReference type="ARBA" id="ARBA00022953"/>
    </source>
</evidence>
<dbReference type="GO" id="GO:0003723">
    <property type="term" value="F:RNA binding"/>
    <property type="evidence" value="ECO:0007669"/>
    <property type="project" value="UniProtKB-KW"/>
</dbReference>
<keyword evidence="10" id="KW-0693">Viral RNA replication</keyword>
<evidence type="ECO:0000313" key="18">
    <source>
        <dbReference type="EMBL" id="AGW51756.1"/>
    </source>
</evidence>
<evidence type="ECO:0000256" key="9">
    <source>
        <dbReference type="ARBA" id="ARBA00022884"/>
    </source>
</evidence>
<dbReference type="GO" id="GO:0042025">
    <property type="term" value="C:host cell nucleus"/>
    <property type="evidence" value="ECO:0007669"/>
    <property type="project" value="UniProtKB-SubCell"/>
</dbReference>
<dbReference type="InterPro" id="IPR007094">
    <property type="entry name" value="RNA-dir_pol_PSvirus"/>
</dbReference>
<evidence type="ECO:0000256" key="13">
    <source>
        <dbReference type="ARBA" id="ARBA00047984"/>
    </source>
</evidence>
<evidence type="ECO:0000256" key="1">
    <source>
        <dbReference type="ARBA" id="ARBA00004147"/>
    </source>
</evidence>
<dbReference type="SUPFAM" id="SSF50494">
    <property type="entry name" value="Trypsin-like serine proteases"/>
    <property type="match status" value="1"/>
</dbReference>
<dbReference type="PROSITE" id="PS50507">
    <property type="entry name" value="RDRP_SSRNA_POS"/>
    <property type="match status" value="1"/>
</dbReference>
<keyword evidence="14" id="KW-1133">Transmembrane helix</keyword>
<keyword evidence="9" id="KW-0694">RNA-binding</keyword>
<dbReference type="GO" id="GO:0019087">
    <property type="term" value="P:symbiont-mediated transformation of host cell"/>
    <property type="evidence" value="ECO:0007669"/>
    <property type="project" value="InterPro"/>
</dbReference>
<dbReference type="PROSITE" id="PS51192">
    <property type="entry name" value="HELICASE_ATP_BIND_1"/>
    <property type="match status" value="1"/>
</dbReference>
<evidence type="ECO:0000256" key="4">
    <source>
        <dbReference type="ARBA" id="ARBA00022562"/>
    </source>
</evidence>
<feature type="transmembrane region" description="Helical" evidence="14">
    <location>
        <begin position="995"/>
        <end position="1014"/>
    </location>
</feature>
<evidence type="ECO:0000256" key="12">
    <source>
        <dbReference type="ARBA" id="ARBA00024468"/>
    </source>
</evidence>
<reference evidence="18" key="1">
    <citation type="journal article" date="2013" name="PLoS ONE">
        <title>Novel virus discovery and genome reconstruction from field RNA samples reveals highly divergent viruses in dipteran hosts.</title>
        <authorList>
            <person name="Cook S."/>
            <person name="Chung B.Y."/>
            <person name="Bass D."/>
            <person name="Moureau G."/>
            <person name="Tang S."/>
            <person name="McAlister E."/>
            <person name="Culverwell C.L."/>
            <person name="Glucksman E."/>
            <person name="Wang H."/>
            <person name="Brown T.D."/>
            <person name="Gould E.A."/>
            <person name="Harbach R.E."/>
            <person name="de Lamballerie X."/>
            <person name="Firth A.E."/>
        </authorList>
    </citation>
    <scope>NUCLEOTIDE SEQUENCE</scope>
    <source>
        <strain evidence="18">Acc_7.2</strain>
    </source>
</reference>
<feature type="domain" description="RdRp catalytic" evidence="15">
    <location>
        <begin position="1838"/>
        <end position="1989"/>
    </location>
</feature>
<feature type="non-terminal residue" evidence="18">
    <location>
        <position position="2188"/>
    </location>
</feature>
<evidence type="ECO:0000256" key="8">
    <source>
        <dbReference type="ARBA" id="ARBA00022844"/>
    </source>
</evidence>
<feature type="domain" description="Peptidase S7" evidence="17">
    <location>
        <begin position="260"/>
        <end position="443"/>
    </location>
</feature>
<protein>
    <submittedName>
        <fullName evidence="18">Polyprotein</fullName>
    </submittedName>
</protein>
<keyword evidence="11" id="KW-0506">mRNA capping</keyword>
<evidence type="ECO:0000256" key="7">
    <source>
        <dbReference type="ARBA" id="ARBA00022801"/>
    </source>
</evidence>
<dbReference type="Gene3D" id="2.40.10.120">
    <property type="match status" value="1"/>
</dbReference>
<evidence type="ECO:0000256" key="11">
    <source>
        <dbReference type="ARBA" id="ARBA00023042"/>
    </source>
</evidence>
<feature type="transmembrane region" description="Helical" evidence="14">
    <location>
        <begin position="225"/>
        <end position="254"/>
    </location>
</feature>
<keyword evidence="6" id="KW-0547">Nucleotide-binding</keyword>
<feature type="domain" description="Helicase ATP-binding" evidence="16">
    <location>
        <begin position="443"/>
        <end position="596"/>
    </location>
</feature>
<dbReference type="Pfam" id="PF01728">
    <property type="entry name" value="FtsJ"/>
    <property type="match status" value="1"/>
</dbReference>
<evidence type="ECO:0000259" key="17">
    <source>
        <dbReference type="PROSITE" id="PS51528"/>
    </source>
</evidence>
<evidence type="ECO:0000256" key="14">
    <source>
        <dbReference type="SAM" id="Phobius"/>
    </source>
</evidence>
<dbReference type="PROSITE" id="PS51528">
    <property type="entry name" value="FLAVIVIRUS_NS3PRO"/>
    <property type="match status" value="1"/>
</dbReference>
<dbReference type="GO" id="GO:0039694">
    <property type="term" value="P:viral RNA genome replication"/>
    <property type="evidence" value="ECO:0007669"/>
    <property type="project" value="InterPro"/>
</dbReference>
<evidence type="ECO:0000256" key="5">
    <source>
        <dbReference type="ARBA" id="ARBA00022664"/>
    </source>
</evidence>
<dbReference type="Pfam" id="PF20483">
    <property type="entry name" value="Flavi_NS5_thumb"/>
    <property type="match status" value="1"/>
</dbReference>
<dbReference type="InterPro" id="IPR004109">
    <property type="entry name" value="HepC_NS3_protease"/>
</dbReference>
<comment type="catalytic activity">
    <reaction evidence="13">
        <text>ATP + H2O = ADP + phosphate + H(+)</text>
        <dbReference type="Rhea" id="RHEA:13065"/>
        <dbReference type="ChEBI" id="CHEBI:15377"/>
        <dbReference type="ChEBI" id="CHEBI:15378"/>
        <dbReference type="ChEBI" id="CHEBI:30616"/>
        <dbReference type="ChEBI" id="CHEBI:43474"/>
        <dbReference type="ChEBI" id="CHEBI:456216"/>
        <dbReference type="EC" id="3.6.4.13"/>
    </reaction>
</comment>
<organism evidence="18">
    <name type="scientific">uncultured virus</name>
    <dbReference type="NCBI Taxonomy" id="340016"/>
    <lineage>
        <taxon>Viruses</taxon>
        <taxon>environmental samples</taxon>
    </lineage>
</organism>
<dbReference type="InterPro" id="IPR029063">
    <property type="entry name" value="SAM-dependent_MTases_sf"/>
</dbReference>
<dbReference type="InterPro" id="IPR027417">
    <property type="entry name" value="P-loop_NTPase"/>
</dbReference>
<dbReference type="GO" id="GO:0005524">
    <property type="term" value="F:ATP binding"/>
    <property type="evidence" value="ECO:0007669"/>
    <property type="project" value="InterPro"/>
</dbReference>
<sequence>SICQDITTILGLVKILILRYWKLLTVELPDYLTTSLPGEDSMLKILIFVTLTDNNFVFLLRSGIISMIYKYLRVLYQIGCMIIYAPELGDIGTDRLISLSLNRVIFSLKHGTLKSLKTEIRSNTQMVSYIVLIGIVTSACCLFDASRPIGTFIALSITACCAYYMICGKVTTMDLRYIGNVGAYFDLASENEYTSFSYDGKLIGATREDGIRVLNMPQADEDVDLISALLMLLAFGVSFLSVPAAVSIVFIIFLKTKYGSTRAYIVPTLDIFPTEVIDDVFEGILVDGIYVLEIGFLGIKFQQGVAYCYNGVLHTLYHVTNGCSLRFGSKLIPVSWMNVTKDLVSYCGRWKFCKEPESHVYVMLKEPMDDDIKPYKTKTHSMMIDGIETKYIHLPGPHGSSGSPIFNDIGNPVGLFGTGFMIGDEYCSIIHVIEEEIRSSGDAVISVTKSKKIVTAHPGFGKTRRLILTEITSEKNKNKKIIVLVPTRVVMNELVDVLQKSEIKVNIHANEIKKRSVSVLCHATFAYHIIRNQKLMNEKFKILMDESHFKDPYSIFVRGLMENYASNGCEVIFYTATPPNFEGVCDSNFKILDDVLPDGENMSDSIDKVIESFPDEKILCFLPTKTLCEKMAKKYDGIAIHRDNFEITYSLAKSGNSHVFTTNISEMGANYKVNIVVDFMLNNSPILIENKVKLKLITCDRASVNQRRGRIGRSAVGRYFSTHRLDSDQIPQHNSDEVCWVEGQMLIDNMKIYPMAEESDFFEWTGRFSFTDDTKSELFFKYLTDAGREPPPIWFTWQCVNNGIDPYSMDWVSKGFIPGHEMVLKGEQVCPIFYDERLKNCDKFLDQVFVKTTNVNARAGRRFRPSNRSSVSLVPYAMAMVNMTIFFEIFEKVKEHVDKVAYLKNDDLPNDMKQEAHDSLTWLLIAASLFMLLLIFTCYIGNIMLSIAKVVFGGRSNEVRTVEKTVTDSCFKPVMVMVSIVALYAVWIGNIKPEAVLLLTLAGAALLSVLNIIALGSHRSAYDVSLVKLIILTIIALSMLYLFENGYLSRTENLFSNSPSSTSSMEDEIRAKIMQELRLSKKKDYGVDAGWDWVIAGYDLEPYIFDFGITPNASICAISMFLLVISFAQVCVDRSIRRIVWKLLGKAEVSERWKNIDPGFVVTSVRLSMLFISLPTSIATLHVVGFVGGFIGAVYVIIVVYNEEPSTTDKVKKVNTEIDMKGPVEGYDLAPGHIPITNEWVIGIFLLVLGIAIGFDSSYVRYFYIVALISNIVELTFSFRYKHLNLLTYLIAPVFFNGYYKLGSWILVVYLFRHFKKEARRSLFHGKMDFPQGYIWKEKLNAMSKSAFDAYKFHKVVIRDKGDYVSKGGNKIRDILRQSGLKPKGRVVDLGCGRGAWSQHFATLHDVTSVMAFTVGGESREQPQQIDTYGHNLITFKLADAHRIEPFEVDFISIDIGESDPNISKETFRTLANIDLLKKWLSVSPTADFVVKILCPYSKPVMCELEAAISKFGGNLWRWSEARNSNAELYYVSGKSRRYPGDIIPSLMRVLLKRMNETWTPPIELPGYTLKKGTRSVKNLAREISPVRYQTRLNKVMSEFSSSWRYDRNNPYRSFKYLGSFATSIKNSGGQTVNYLIDELAWPWNKRIGTVCVTMTDTTHAATQQVLREKVDTINPPLPHHLRTLQLVVGRWIWRLLFRKLKPRVLTFDDWLRDLRSDASVGSWASDMVWNSVEEAIKNPDFIRMVNEERELHLRGDCRNCIYNTMPKREKKPRQFGRPKGSRIIWFQWLGGRFLEYEALGFLNVDHWVARENLPCGVGGLGVNYLGYEIKKIADRCEYLTADDIAGWDTRVTVEDLEDELMMIDFMDDDYHKELIKSVYKQMYMTVVAFFPRNTPKDKNSASGAVMDLVVRGDQRGSGQVVTYALNTITNAKVQLCRVIEAEIGLEAAADEEVLVNWLNNNAESHMNNMCVAGDDFVYGGSNEKYPSCLEYLNGVGKVRKDIGLNEPSVVIKDWEKVNFCSNHFHCLNLPDGREIIVPCRDQDELIGRARVQKGSLASYKETGPIAKAYAQFWLLYYHHKRDIRLAGLAICSAVPSDWVPTGRTSWSIHQRHEWMTTEDMLNVWNRVWILDNPYMENKEIIDSWAKIPYLPQSKDIECGSLVGQVDRSQWSKSLPKKVSEVRKKFGD</sequence>
<dbReference type="Gene3D" id="1.10.260.90">
    <property type="match status" value="1"/>
</dbReference>
<dbReference type="Pfam" id="PF07652">
    <property type="entry name" value="Flavi_DEAD"/>
    <property type="match status" value="1"/>
</dbReference>
<accession>V5KD07</accession>
<keyword evidence="14" id="KW-0472">Membrane</keyword>
<dbReference type="Gene3D" id="3.40.50.150">
    <property type="entry name" value="Vaccinia Virus protein VP39"/>
    <property type="match status" value="1"/>
</dbReference>
<feature type="transmembrane region" description="Helical" evidence="14">
    <location>
        <begin position="969"/>
        <end position="989"/>
    </location>
</feature>
<dbReference type="SUPFAM" id="SSF53335">
    <property type="entry name" value="S-adenosyl-L-methionine-dependent methyltransferases"/>
    <property type="match status" value="1"/>
</dbReference>
<dbReference type="Pfam" id="PF02907">
    <property type="entry name" value="Peptidase_S29"/>
    <property type="match status" value="1"/>
</dbReference>
<feature type="transmembrane region" description="Helical" evidence="14">
    <location>
        <begin position="1287"/>
        <end position="1312"/>
    </location>
</feature>